<dbReference type="SUPFAM" id="SSF50475">
    <property type="entry name" value="FMN-binding split barrel"/>
    <property type="match status" value="1"/>
</dbReference>
<dbReference type="Gene3D" id="2.30.110.10">
    <property type="entry name" value="Electron Transport, Fmn-binding Protein, Chain A"/>
    <property type="match status" value="1"/>
</dbReference>
<evidence type="ECO:0000313" key="2">
    <source>
        <dbReference type="Proteomes" id="UP000198751"/>
    </source>
</evidence>
<dbReference type="InterPro" id="IPR012349">
    <property type="entry name" value="Split_barrel_FMN-bd"/>
</dbReference>
<proteinExistence type="predicted"/>
<dbReference type="RefSeq" id="WP_091720630.1">
    <property type="nucleotide sequence ID" value="NZ_LT629779.1"/>
</dbReference>
<dbReference type="AlphaFoldDB" id="A0A1H1ZJW0"/>
<protein>
    <submittedName>
        <fullName evidence="1">Pyridoxamine 5'-phosphate oxidase</fullName>
    </submittedName>
</protein>
<accession>A0A1H1ZJW0</accession>
<keyword evidence="2" id="KW-1185">Reference proteome</keyword>
<dbReference type="Pfam" id="PF12900">
    <property type="entry name" value="Pyridox_ox_2"/>
    <property type="match status" value="1"/>
</dbReference>
<gene>
    <name evidence="1" type="ORF">SAMN04489743_2491</name>
</gene>
<name>A0A1H1ZJW0_9MICC</name>
<reference evidence="2" key="1">
    <citation type="submission" date="2016-10" db="EMBL/GenBank/DDBJ databases">
        <authorList>
            <person name="Varghese N."/>
            <person name="Submissions S."/>
        </authorList>
    </citation>
    <scope>NUCLEOTIDE SEQUENCE [LARGE SCALE GENOMIC DNA]</scope>
    <source>
        <strain evidence="2">IMMIB L-1606</strain>
    </source>
</reference>
<dbReference type="Proteomes" id="UP000198751">
    <property type="component" value="Chromosome I"/>
</dbReference>
<dbReference type="InterPro" id="IPR024747">
    <property type="entry name" value="Pyridox_Oxase-rel"/>
</dbReference>
<dbReference type="OrthoDB" id="7062584at2"/>
<organism evidence="1 2">
    <name type="scientific">Pseudarthrobacter equi</name>
    <dbReference type="NCBI Taxonomy" id="728066"/>
    <lineage>
        <taxon>Bacteria</taxon>
        <taxon>Bacillati</taxon>
        <taxon>Actinomycetota</taxon>
        <taxon>Actinomycetes</taxon>
        <taxon>Micrococcales</taxon>
        <taxon>Micrococcaceae</taxon>
        <taxon>Pseudarthrobacter</taxon>
    </lineage>
</organism>
<sequence>MTDKNMVPEAEILDTDECWRLLENTSVGRLAVVVDGQPDVFPVSFKPDGGGLLFRTGSGTKLDAMEANSLVALEADSVSGEFGLAWSVVVKGKAVQDDAPGGSLNDTRRGLFPWQGVGQEHLIRIVPQSVTGRKFTLSATGTWRTALDDATRAGLE</sequence>
<dbReference type="EMBL" id="LT629779">
    <property type="protein sequence ID" value="SDT33954.1"/>
    <property type="molecule type" value="Genomic_DNA"/>
</dbReference>
<evidence type="ECO:0000313" key="1">
    <source>
        <dbReference type="EMBL" id="SDT33954.1"/>
    </source>
</evidence>